<dbReference type="Gene3D" id="1.10.760.10">
    <property type="entry name" value="Cytochrome c-like domain"/>
    <property type="match status" value="1"/>
</dbReference>
<evidence type="ECO:0000256" key="4">
    <source>
        <dbReference type="PROSITE-ProRule" id="PRU00433"/>
    </source>
</evidence>
<dbReference type="SUPFAM" id="SSF46626">
    <property type="entry name" value="Cytochrome c"/>
    <property type="match status" value="1"/>
</dbReference>
<keyword evidence="5" id="KW-0732">Signal</keyword>
<evidence type="ECO:0000313" key="8">
    <source>
        <dbReference type="Proteomes" id="UP001163687"/>
    </source>
</evidence>
<dbReference type="GO" id="GO:0009055">
    <property type="term" value="F:electron transfer activity"/>
    <property type="evidence" value="ECO:0007669"/>
    <property type="project" value="InterPro"/>
</dbReference>
<evidence type="ECO:0000256" key="1">
    <source>
        <dbReference type="ARBA" id="ARBA00022617"/>
    </source>
</evidence>
<dbReference type="GO" id="GO:0020037">
    <property type="term" value="F:heme binding"/>
    <property type="evidence" value="ECO:0007669"/>
    <property type="project" value="InterPro"/>
</dbReference>
<keyword evidence="3 4" id="KW-0408">Iron</keyword>
<dbReference type="RefSeq" id="WP_264841404.1">
    <property type="nucleotide sequence ID" value="NZ_AP025628.1"/>
</dbReference>
<dbReference type="SUPFAM" id="SSF55383">
    <property type="entry name" value="Copper amine oxidase, domain N"/>
    <property type="match status" value="1"/>
</dbReference>
<dbReference type="Gene3D" id="3.30.457.10">
    <property type="entry name" value="Copper amine oxidase-like, N-terminal domain"/>
    <property type="match status" value="1"/>
</dbReference>
<organism evidence="7 8">
    <name type="scientific">Caldinitratiruptor microaerophilus</name>
    <dbReference type="NCBI Taxonomy" id="671077"/>
    <lineage>
        <taxon>Bacteria</taxon>
        <taxon>Bacillati</taxon>
        <taxon>Bacillota</taxon>
        <taxon>Clostridia</taxon>
        <taxon>Eubacteriales</taxon>
        <taxon>Symbiobacteriaceae</taxon>
        <taxon>Caldinitratiruptor</taxon>
    </lineage>
</organism>
<keyword evidence="2 4" id="KW-0479">Metal-binding</keyword>
<dbReference type="InterPro" id="IPR009056">
    <property type="entry name" value="Cyt_c-like_dom"/>
</dbReference>
<evidence type="ECO:0000256" key="3">
    <source>
        <dbReference type="ARBA" id="ARBA00023004"/>
    </source>
</evidence>
<dbReference type="Proteomes" id="UP001163687">
    <property type="component" value="Chromosome"/>
</dbReference>
<protein>
    <recommendedName>
        <fullName evidence="6">Cytochrome c domain-containing protein</fullName>
    </recommendedName>
</protein>
<reference evidence="7" key="1">
    <citation type="submission" date="2022-03" db="EMBL/GenBank/DDBJ databases">
        <title>Complete genome sequence of Caldinitratiruptor microaerophilus.</title>
        <authorList>
            <person name="Mukaiyama R."/>
            <person name="Nishiyama T."/>
            <person name="Ueda K."/>
        </authorList>
    </citation>
    <scope>NUCLEOTIDE SEQUENCE</scope>
    <source>
        <strain evidence="7">JCM 16183</strain>
    </source>
</reference>
<gene>
    <name evidence="7" type="ORF">caldi_17920</name>
</gene>
<dbReference type="PROSITE" id="PS51007">
    <property type="entry name" value="CYTC"/>
    <property type="match status" value="1"/>
</dbReference>
<dbReference type="KEGG" id="cmic:caldi_17920"/>
<feature type="domain" description="Cytochrome c" evidence="6">
    <location>
        <begin position="38"/>
        <end position="112"/>
    </location>
</feature>
<dbReference type="EMBL" id="AP025628">
    <property type="protein sequence ID" value="BDG60702.1"/>
    <property type="molecule type" value="Genomic_DNA"/>
</dbReference>
<dbReference type="Pfam" id="PF13442">
    <property type="entry name" value="Cytochrome_CBB3"/>
    <property type="match status" value="1"/>
</dbReference>
<evidence type="ECO:0000256" key="2">
    <source>
        <dbReference type="ARBA" id="ARBA00022723"/>
    </source>
</evidence>
<evidence type="ECO:0000313" key="7">
    <source>
        <dbReference type="EMBL" id="BDG60702.1"/>
    </source>
</evidence>
<dbReference type="InterPro" id="IPR036909">
    <property type="entry name" value="Cyt_c-like_dom_sf"/>
</dbReference>
<dbReference type="AlphaFoldDB" id="A0AA35CN93"/>
<dbReference type="GO" id="GO:0046872">
    <property type="term" value="F:metal ion binding"/>
    <property type="evidence" value="ECO:0007669"/>
    <property type="project" value="UniProtKB-KW"/>
</dbReference>
<feature type="chain" id="PRO_5041364259" description="Cytochrome c domain-containing protein" evidence="5">
    <location>
        <begin position="28"/>
        <end position="233"/>
    </location>
</feature>
<keyword evidence="1 4" id="KW-0349">Heme</keyword>
<keyword evidence="8" id="KW-1185">Reference proteome</keyword>
<dbReference type="Pfam" id="PF07833">
    <property type="entry name" value="Cu_amine_oxidN1"/>
    <property type="match status" value="1"/>
</dbReference>
<evidence type="ECO:0000259" key="6">
    <source>
        <dbReference type="PROSITE" id="PS51007"/>
    </source>
</evidence>
<sequence>MPSRGFRRSVCRAVPAALVPAALAAVAAITGAASPVVRAAPAGEAVYGAHCAACHGAEREGGTGPDLTDVRSAYPTVEALTSYIRRQMPLGNPGALGEEERRAAAEYLFRLDGAGETEFRVAVDGIPVTFDVPPANEGGRLLVPARPLAEALGATVSWDAESGVVTVRGRGHVVRLRVGDPHAEVDGRRVRLDVSPRNRQGRVLAPVRALAEALGAGVRWDEATRTVHVSTSD</sequence>
<proteinExistence type="predicted"/>
<name>A0AA35CN93_9FIRM</name>
<dbReference type="InterPro" id="IPR012854">
    <property type="entry name" value="Cu_amine_oxidase-like_N"/>
</dbReference>
<feature type="signal peptide" evidence="5">
    <location>
        <begin position="1"/>
        <end position="27"/>
    </location>
</feature>
<dbReference type="InterPro" id="IPR036582">
    <property type="entry name" value="Mao_N_sf"/>
</dbReference>
<evidence type="ECO:0000256" key="5">
    <source>
        <dbReference type="SAM" id="SignalP"/>
    </source>
</evidence>
<accession>A0AA35CN93</accession>